<gene>
    <name evidence="2" type="ORF">ABR82_02195</name>
</gene>
<dbReference type="AlphaFoldDB" id="A0A0R2RFN7"/>
<dbReference type="Gene3D" id="3.90.550.10">
    <property type="entry name" value="Spore Coat Polysaccharide Biosynthesis Protein SpsA, Chain A"/>
    <property type="match status" value="1"/>
</dbReference>
<feature type="domain" description="Glycosyltransferase 2-like" evidence="1">
    <location>
        <begin position="3"/>
        <end position="62"/>
    </location>
</feature>
<name>A0A0R2RFN7_9BACT</name>
<proteinExistence type="predicted"/>
<comment type="caution">
    <text evidence="2">The sequence shown here is derived from an EMBL/GenBank/DDBJ whole genome shotgun (WGS) entry which is preliminary data.</text>
</comment>
<evidence type="ECO:0000259" key="1">
    <source>
        <dbReference type="Pfam" id="PF00535"/>
    </source>
</evidence>
<dbReference type="Pfam" id="PF00535">
    <property type="entry name" value="Glycos_transf_2"/>
    <property type="match status" value="1"/>
</dbReference>
<dbReference type="EMBL" id="LIBO01000331">
    <property type="protein sequence ID" value="KRO60002.1"/>
    <property type="molecule type" value="Genomic_DNA"/>
</dbReference>
<reference evidence="2 3" key="1">
    <citation type="submission" date="2015-10" db="EMBL/GenBank/DDBJ databases">
        <title>Metagenome-Assembled Genomes uncover a global brackish microbiome.</title>
        <authorList>
            <person name="Hugerth L.W."/>
            <person name="Larsson J."/>
            <person name="Alneberg J."/>
            <person name="Lindh M.V."/>
            <person name="Legrand C."/>
            <person name="Pinhassi J."/>
            <person name="Andersson A.F."/>
        </authorList>
    </citation>
    <scope>NUCLEOTIDE SEQUENCE [LARGE SCALE GENOMIC DNA]</scope>
    <source>
        <strain evidence="2">BACL18 MAG-120507-bin52</strain>
    </source>
</reference>
<dbReference type="SUPFAM" id="SSF53448">
    <property type="entry name" value="Nucleotide-diphospho-sugar transferases"/>
    <property type="match status" value="1"/>
</dbReference>
<organism evidence="2 3">
    <name type="scientific">Verrucomicrobia subdivision 6 bacterium BACL9 MAG-120507-bin52</name>
    <dbReference type="NCBI Taxonomy" id="1655590"/>
    <lineage>
        <taxon>Bacteria</taxon>
        <taxon>Pseudomonadati</taxon>
        <taxon>Verrucomicrobiota</taxon>
        <taxon>Verrucomicrobiia</taxon>
        <taxon>Verrucomicrobiales</taxon>
        <taxon>Verrucomicrobia subdivision 6</taxon>
    </lineage>
</organism>
<evidence type="ECO:0000313" key="2">
    <source>
        <dbReference type="EMBL" id="KRO60002.1"/>
    </source>
</evidence>
<dbReference type="InterPro" id="IPR001173">
    <property type="entry name" value="Glyco_trans_2-like"/>
</dbReference>
<protein>
    <recommendedName>
        <fullName evidence="1">Glycosyltransferase 2-like domain-containing protein</fullName>
    </recommendedName>
</protein>
<dbReference type="Proteomes" id="UP000051269">
    <property type="component" value="Unassembled WGS sequence"/>
</dbReference>
<accession>A0A0R2RFN7</accession>
<evidence type="ECO:0000313" key="3">
    <source>
        <dbReference type="Proteomes" id="UP000051269"/>
    </source>
</evidence>
<dbReference type="InterPro" id="IPR029044">
    <property type="entry name" value="Nucleotide-diphossugar_trans"/>
</dbReference>
<sequence length="205" mass="23510">MYDALNKGMAAARGRSLGHLNADEQYDRAGLAHALQRLDQTGADAVFGPTIMLDGQLNFLYLFNQITVPRPIDADWHMPVQTCSFLFRRQIWERCPYPAEYRVVGDHVWFRRQMKLGLKLVSVRKPIGIFTWHQDDIAKRIGPHGENALTDVHRKTLRMRVAKLSFRLKHLLKGGLIPPGKLRFELFPDKSPVKTQLVSFPRLGL</sequence>